<organism evidence="2">
    <name type="scientific">Cacopsylla melanoneura</name>
    <dbReference type="NCBI Taxonomy" id="428564"/>
    <lineage>
        <taxon>Eukaryota</taxon>
        <taxon>Metazoa</taxon>
        <taxon>Ecdysozoa</taxon>
        <taxon>Arthropoda</taxon>
        <taxon>Hexapoda</taxon>
        <taxon>Insecta</taxon>
        <taxon>Pterygota</taxon>
        <taxon>Neoptera</taxon>
        <taxon>Paraneoptera</taxon>
        <taxon>Hemiptera</taxon>
        <taxon>Sternorrhyncha</taxon>
        <taxon>Psylloidea</taxon>
        <taxon>Psyllidae</taxon>
        <taxon>Psyllinae</taxon>
        <taxon>Cacopsylla</taxon>
    </lineage>
</organism>
<proteinExistence type="predicted"/>
<dbReference type="EMBL" id="HBUF01561838">
    <property type="protein sequence ID" value="CAG6762774.1"/>
    <property type="molecule type" value="Transcribed_RNA"/>
</dbReference>
<accession>A0A8D9ACD2</accession>
<feature type="compositionally biased region" description="Basic residues" evidence="1">
    <location>
        <begin position="1"/>
        <end position="12"/>
    </location>
</feature>
<sequence>MGRHTKRKRKQPARFSPDDYSKGGPVASSSTMEPMVTLDETPCSAVDETPCRSVSQASGLNSAGADQQEGMMKNLLQTVQAQQVQLAQQQQAQLAQQQQITELLQLLTLQNRPAIAQGELQPRPSQSVPEQSPAIAHIELQPRPNQSVPEQCPVQAHPTLVVNLPPLNFLLPTFVGEGKENPEEFLIKLEQALRTYQVPKQNWYLLLRPQFQGPALNWFNSAPISDYESFRKMFLQKFDSLEEKLHLQAEYFGKAQVTREPTSQFIFHKKNLAHRLFPDQSDENTIAQIKELLHPSVKVHYAVKERNFTEFMERGKIIDEALANEVVSKPTPSNVRQPPRSPPNCRNCPNQTHWFRDCPKQKSPKQQGALTTLQISDSSHGQLPQVNLIMNNVPHIGLLDSAAFPNYIDITVLTPNDLDTMEKDNSQVSSAWKNLVRPVLGKITKVITIGELKLVTTFAVVEDLNEKIILGDPFFRQNQCLVDYTRNCLLFGKPRGHVYFLGYTPTFPGSSVGTEDLAELDHNFPPDLQEKFLL</sequence>
<evidence type="ECO:0000256" key="1">
    <source>
        <dbReference type="SAM" id="MobiDB-lite"/>
    </source>
</evidence>
<dbReference type="PANTHER" id="PTHR15962:SF0">
    <property type="entry name" value="ACTIVITY-REGULATED CYTOSKELETON-ASSOCIATED PROTEIN"/>
    <property type="match status" value="1"/>
</dbReference>
<dbReference type="InterPro" id="IPR023263">
    <property type="entry name" value="Arc"/>
</dbReference>
<evidence type="ECO:0000313" key="2">
    <source>
        <dbReference type="EMBL" id="CAG6762774.1"/>
    </source>
</evidence>
<protein>
    <submittedName>
        <fullName evidence="2">Activity-regulated cytoskeleton-associated protein</fullName>
    </submittedName>
</protein>
<dbReference type="GO" id="GO:0048168">
    <property type="term" value="P:regulation of neuronal synaptic plasticity"/>
    <property type="evidence" value="ECO:0007669"/>
    <property type="project" value="TreeGrafter"/>
</dbReference>
<dbReference type="GO" id="GO:0015629">
    <property type="term" value="C:actin cytoskeleton"/>
    <property type="evidence" value="ECO:0007669"/>
    <property type="project" value="TreeGrafter"/>
</dbReference>
<dbReference type="GO" id="GO:0008270">
    <property type="term" value="F:zinc ion binding"/>
    <property type="evidence" value="ECO:0007669"/>
    <property type="project" value="InterPro"/>
</dbReference>
<name>A0A8D9ACD2_9HEMI</name>
<dbReference type="GO" id="GO:0005886">
    <property type="term" value="C:plasma membrane"/>
    <property type="evidence" value="ECO:0007669"/>
    <property type="project" value="TreeGrafter"/>
</dbReference>
<dbReference type="SUPFAM" id="SSF50630">
    <property type="entry name" value="Acid proteases"/>
    <property type="match status" value="1"/>
</dbReference>
<dbReference type="GO" id="GO:0003729">
    <property type="term" value="F:mRNA binding"/>
    <property type="evidence" value="ECO:0007669"/>
    <property type="project" value="InterPro"/>
</dbReference>
<dbReference type="InterPro" id="IPR036875">
    <property type="entry name" value="Znf_CCHC_sf"/>
</dbReference>
<dbReference type="GO" id="GO:0007010">
    <property type="term" value="P:cytoskeleton organization"/>
    <property type="evidence" value="ECO:0007669"/>
    <property type="project" value="TreeGrafter"/>
</dbReference>
<dbReference type="GO" id="GO:1900271">
    <property type="term" value="P:regulation of long-term synaptic potentiation"/>
    <property type="evidence" value="ECO:0007669"/>
    <property type="project" value="TreeGrafter"/>
</dbReference>
<feature type="region of interest" description="Disordered" evidence="1">
    <location>
        <begin position="1"/>
        <end position="34"/>
    </location>
</feature>
<dbReference type="GO" id="GO:0005737">
    <property type="term" value="C:cytoplasm"/>
    <property type="evidence" value="ECO:0007669"/>
    <property type="project" value="TreeGrafter"/>
</dbReference>
<dbReference type="AlphaFoldDB" id="A0A8D9ACD2"/>
<dbReference type="SUPFAM" id="SSF57756">
    <property type="entry name" value="Retrovirus zinc finger-like domains"/>
    <property type="match status" value="1"/>
</dbReference>
<reference evidence="2" key="1">
    <citation type="submission" date="2021-05" db="EMBL/GenBank/DDBJ databases">
        <authorList>
            <person name="Alioto T."/>
            <person name="Alioto T."/>
            <person name="Gomez Garrido J."/>
        </authorList>
    </citation>
    <scope>NUCLEOTIDE SEQUENCE</scope>
</reference>
<dbReference type="PANTHER" id="PTHR15962">
    <property type="entry name" value="ACTIVITY-REGULATED CYTOSKELETON-ASSOCIATED PROTEIN"/>
    <property type="match status" value="1"/>
</dbReference>
<dbReference type="Gene3D" id="2.40.70.10">
    <property type="entry name" value="Acid Proteases"/>
    <property type="match status" value="1"/>
</dbReference>
<dbReference type="InterPro" id="IPR021109">
    <property type="entry name" value="Peptidase_aspartic_dom_sf"/>
</dbReference>